<protein>
    <submittedName>
        <fullName evidence="3">RxLR effector protein cre9</fullName>
    </submittedName>
</protein>
<dbReference type="EMBL" id="JBIMZQ010000006">
    <property type="protein sequence ID" value="KAL3671013.1"/>
    <property type="molecule type" value="Genomic_DNA"/>
</dbReference>
<gene>
    <name evidence="3" type="primary">CRE9</name>
    <name evidence="3" type="ORF">V7S43_004197</name>
</gene>
<evidence type="ECO:0000313" key="4">
    <source>
        <dbReference type="Proteomes" id="UP001632037"/>
    </source>
</evidence>
<dbReference type="AlphaFoldDB" id="A0ABD3FVR3"/>
<evidence type="ECO:0000256" key="2">
    <source>
        <dbReference type="SAM" id="SignalP"/>
    </source>
</evidence>
<organism evidence="3 4">
    <name type="scientific">Phytophthora oleae</name>
    <dbReference type="NCBI Taxonomy" id="2107226"/>
    <lineage>
        <taxon>Eukaryota</taxon>
        <taxon>Sar</taxon>
        <taxon>Stramenopiles</taxon>
        <taxon>Oomycota</taxon>
        <taxon>Peronosporomycetes</taxon>
        <taxon>Peronosporales</taxon>
        <taxon>Peronosporaceae</taxon>
        <taxon>Phytophthora</taxon>
    </lineage>
</organism>
<feature type="transmembrane region" description="Helical" evidence="1">
    <location>
        <begin position="120"/>
        <end position="138"/>
    </location>
</feature>
<reference evidence="3 4" key="1">
    <citation type="submission" date="2024-09" db="EMBL/GenBank/DDBJ databases">
        <title>Genome sequencing and assembly of Phytophthora oleae, isolate VK10A, causative agent of rot of olive drupes.</title>
        <authorList>
            <person name="Conti Taguali S."/>
            <person name="Riolo M."/>
            <person name="La Spada F."/>
            <person name="Cacciola S.O."/>
            <person name="Dionisio G."/>
        </authorList>
    </citation>
    <scope>NUCLEOTIDE SEQUENCE [LARGE SCALE GENOMIC DNA]</scope>
    <source>
        <strain evidence="3 4">VK10A</strain>
    </source>
</reference>
<evidence type="ECO:0000313" key="3">
    <source>
        <dbReference type="EMBL" id="KAL3671013.1"/>
    </source>
</evidence>
<keyword evidence="1" id="KW-0812">Transmembrane</keyword>
<comment type="caution">
    <text evidence="3">The sequence shown here is derived from an EMBL/GenBank/DDBJ whole genome shotgun (WGS) entry which is preliminary data.</text>
</comment>
<feature type="chain" id="PRO_5044839658" evidence="2">
    <location>
        <begin position="25"/>
        <end position="143"/>
    </location>
</feature>
<evidence type="ECO:0000256" key="1">
    <source>
        <dbReference type="SAM" id="Phobius"/>
    </source>
</evidence>
<keyword evidence="4" id="KW-1185">Reference proteome</keyword>
<name>A0ABD3FVR3_9STRA</name>
<proteinExistence type="predicted"/>
<keyword evidence="1" id="KW-1133">Transmembrane helix</keyword>
<sequence length="143" mass="15747">MRLSFFLALVVATFVATCVSFTSAENVAHIRDAEHETSLKTSRELSTADEWWLPDALDEERVGGSFMSKLGSKVSKIRNGGTTQTKTLSDAQLKSVTREVATNVKKDRKIWPKVKTGLKILYGALLATLIIVGVEAMLSQKNF</sequence>
<accession>A0ABD3FVR3</accession>
<feature type="signal peptide" evidence="2">
    <location>
        <begin position="1"/>
        <end position="24"/>
    </location>
</feature>
<keyword evidence="2" id="KW-0732">Signal</keyword>
<keyword evidence="1" id="KW-0472">Membrane</keyword>
<dbReference type="Proteomes" id="UP001632037">
    <property type="component" value="Unassembled WGS sequence"/>
</dbReference>